<dbReference type="GO" id="GO:0030435">
    <property type="term" value="P:sporulation resulting in formation of a cellular spore"/>
    <property type="evidence" value="ECO:0007669"/>
    <property type="project" value="UniProtKB-KW"/>
</dbReference>
<reference evidence="3 4" key="1">
    <citation type="submission" date="2016-10" db="EMBL/GenBank/DDBJ databases">
        <authorList>
            <person name="de Groot N.N."/>
        </authorList>
    </citation>
    <scope>NUCLEOTIDE SEQUENCE [LARGE SCALE GENOMIC DNA]</scope>
    <source>
        <strain evidence="3 4">CGMCC 1.5012</strain>
    </source>
</reference>
<gene>
    <name evidence="3" type="ORF">SAMN05192585_1384</name>
</gene>
<proteinExistence type="inferred from homology"/>
<dbReference type="STRING" id="258515.SAMN05192585_1384"/>
<dbReference type="NCBIfam" id="NF002869">
    <property type="entry name" value="PRK03187.1"/>
    <property type="match status" value="1"/>
</dbReference>
<dbReference type="GO" id="GO:0003810">
    <property type="term" value="F:protein-glutamine gamma-glutamyltransferase activity"/>
    <property type="evidence" value="ECO:0007669"/>
    <property type="project" value="InterPro"/>
</dbReference>
<dbReference type="OrthoDB" id="1845399at2"/>
<dbReference type="Pfam" id="PF20085">
    <property type="entry name" value="TGL"/>
    <property type="match status" value="1"/>
</dbReference>
<evidence type="ECO:0000256" key="1">
    <source>
        <dbReference type="ARBA" id="ARBA00022679"/>
    </source>
</evidence>
<keyword evidence="2" id="KW-0749">Sporulation</keyword>
<organism evidence="3 4">
    <name type="scientific">Acetanaerobacterium elongatum</name>
    <dbReference type="NCBI Taxonomy" id="258515"/>
    <lineage>
        <taxon>Bacteria</taxon>
        <taxon>Bacillati</taxon>
        <taxon>Bacillota</taxon>
        <taxon>Clostridia</taxon>
        <taxon>Eubacteriales</taxon>
        <taxon>Oscillospiraceae</taxon>
        <taxon>Acetanaerobacterium</taxon>
    </lineage>
</organism>
<evidence type="ECO:0000313" key="4">
    <source>
        <dbReference type="Proteomes" id="UP000199182"/>
    </source>
</evidence>
<evidence type="ECO:0000256" key="2">
    <source>
        <dbReference type="ARBA" id="ARBA00022969"/>
    </source>
</evidence>
<evidence type="ECO:0000313" key="3">
    <source>
        <dbReference type="EMBL" id="SDN89731.1"/>
    </source>
</evidence>
<dbReference type="EMBL" id="FNID01000038">
    <property type="protein sequence ID" value="SDN89731.1"/>
    <property type="molecule type" value="Genomic_DNA"/>
</dbReference>
<keyword evidence="1 3" id="KW-0808">Transferase</keyword>
<dbReference type="HAMAP" id="MF_00727">
    <property type="entry name" value="Tgl"/>
    <property type="match status" value="1"/>
</dbReference>
<protein>
    <submittedName>
        <fullName evidence="3">Protein-glutamine gamma-glutamyltransferase</fullName>
    </submittedName>
</protein>
<dbReference type="Proteomes" id="UP000199182">
    <property type="component" value="Unassembled WGS sequence"/>
</dbReference>
<dbReference type="InterPro" id="IPR020916">
    <property type="entry name" value="Gln_gamma-glutamylTfrase_bac"/>
</dbReference>
<dbReference type="RefSeq" id="WP_092642652.1">
    <property type="nucleotide sequence ID" value="NZ_FNID01000038.1"/>
</dbReference>
<accession>A0A1H0F568</accession>
<keyword evidence="4" id="KW-1185">Reference proteome</keyword>
<dbReference type="AlphaFoldDB" id="A0A1H0F568"/>
<sequence>MIKINGAAADASALASRFSEGSVERSIINTLAASDAVYSYASEEELMFELRLRREIINAANELHKSRLAFAVFRESEANPNYWKRTEEGGFQLKDDVLPSEAIKDIYVNGGQYATECATAMQIVYLKAILSIFGENRFNKSFKNLYLMNWHNIHPNLQDIGRMRSADDHLPGDRRYFANPDVDPETPEWQGENVIDLSNDQYYGHGMGKRSGEDIIAALNRHRREDAEEKAFLMQSVGRPNFKRLFALSSQ</sequence>
<name>A0A1H0F568_9FIRM</name>